<comment type="caution">
    <text evidence="2">The sequence shown here is derived from an EMBL/GenBank/DDBJ whole genome shotgun (WGS) entry which is preliminary data.</text>
</comment>
<reference evidence="2" key="1">
    <citation type="journal article" date="2014" name="Int. J. Syst. Evol. Microbiol.">
        <title>Complete genome sequence of Corynebacterium casei LMG S-19264T (=DSM 44701T), isolated from a smear-ripened cheese.</title>
        <authorList>
            <consortium name="US DOE Joint Genome Institute (JGI-PGF)"/>
            <person name="Walter F."/>
            <person name="Albersmeier A."/>
            <person name="Kalinowski J."/>
            <person name="Ruckert C."/>
        </authorList>
    </citation>
    <scope>NUCLEOTIDE SEQUENCE</scope>
    <source>
        <strain evidence="2">JCM 4646</strain>
    </source>
</reference>
<feature type="transmembrane region" description="Helical" evidence="1">
    <location>
        <begin position="89"/>
        <end position="110"/>
    </location>
</feature>
<sequence length="176" mass="17404">MPAGARSAAASARAVAARKPASGAAPRPRAGAASAAVAILVPPCSPAFHRRPAPGTITPVPYLLAFALTLLVEVPLYVGALALDGTGRARATAVAVAVNCATHPALWWFLGRFTGATAAAYWTALTLAELAVVAVEAALLAPLAGCRGPLPYAASFTANAASVLAGMLVARGLAAG</sequence>
<keyword evidence="3" id="KW-1185">Reference proteome</keyword>
<accession>A0A919KMT6</accession>
<keyword evidence="1" id="KW-1133">Transmembrane helix</keyword>
<keyword evidence="1" id="KW-0812">Transmembrane</keyword>
<organism evidence="2 3">
    <name type="scientific">Kitasatospora indigofera</name>
    <dbReference type="NCBI Taxonomy" id="67307"/>
    <lineage>
        <taxon>Bacteria</taxon>
        <taxon>Bacillati</taxon>
        <taxon>Actinomycetota</taxon>
        <taxon>Actinomycetes</taxon>
        <taxon>Kitasatosporales</taxon>
        <taxon>Streptomycetaceae</taxon>
        <taxon>Kitasatospora</taxon>
    </lineage>
</organism>
<protein>
    <submittedName>
        <fullName evidence="2">Uncharacterized protein</fullName>
    </submittedName>
</protein>
<feature type="transmembrane region" description="Helical" evidence="1">
    <location>
        <begin position="60"/>
        <end position="83"/>
    </location>
</feature>
<dbReference type="EMBL" id="BNBO01000005">
    <property type="protein sequence ID" value="GHH64535.1"/>
    <property type="molecule type" value="Genomic_DNA"/>
</dbReference>
<feature type="transmembrane region" description="Helical" evidence="1">
    <location>
        <begin position="122"/>
        <end position="144"/>
    </location>
</feature>
<reference evidence="2" key="2">
    <citation type="submission" date="2020-09" db="EMBL/GenBank/DDBJ databases">
        <authorList>
            <person name="Sun Q."/>
            <person name="Ohkuma M."/>
        </authorList>
    </citation>
    <scope>NUCLEOTIDE SEQUENCE</scope>
    <source>
        <strain evidence="2">JCM 4646</strain>
    </source>
</reference>
<name>A0A919KMT6_9ACTN</name>
<keyword evidence="1" id="KW-0472">Membrane</keyword>
<evidence type="ECO:0000313" key="3">
    <source>
        <dbReference type="Proteomes" id="UP000617734"/>
    </source>
</evidence>
<feature type="transmembrane region" description="Helical" evidence="1">
    <location>
        <begin position="150"/>
        <end position="170"/>
    </location>
</feature>
<evidence type="ECO:0000313" key="2">
    <source>
        <dbReference type="EMBL" id="GHH64535.1"/>
    </source>
</evidence>
<evidence type="ECO:0000256" key="1">
    <source>
        <dbReference type="SAM" id="Phobius"/>
    </source>
</evidence>
<gene>
    <name evidence="2" type="ORF">GCM10018781_15810</name>
</gene>
<proteinExistence type="predicted"/>
<dbReference type="AlphaFoldDB" id="A0A919KMT6"/>
<dbReference type="Proteomes" id="UP000617734">
    <property type="component" value="Unassembled WGS sequence"/>
</dbReference>